<dbReference type="GO" id="GO:0046872">
    <property type="term" value="F:metal ion binding"/>
    <property type="evidence" value="ECO:0007669"/>
    <property type="project" value="UniProtKB-KW"/>
</dbReference>
<keyword evidence="3" id="KW-0378">Hydrolase</keyword>
<keyword evidence="4" id="KW-0460">Magnesium</keyword>
<evidence type="ECO:0000313" key="6">
    <source>
        <dbReference type="Proteomes" id="UP000596660"/>
    </source>
</evidence>
<dbReference type="EnsemblPlants" id="AUR62038322-RA">
    <property type="protein sequence ID" value="AUR62038322-RA:cds"/>
    <property type="gene ID" value="AUR62038322"/>
</dbReference>
<dbReference type="SUPFAM" id="SSF56784">
    <property type="entry name" value="HAD-like"/>
    <property type="match status" value="1"/>
</dbReference>
<protein>
    <submittedName>
        <fullName evidence="5">Uncharacterized protein</fullName>
    </submittedName>
</protein>
<evidence type="ECO:0000256" key="4">
    <source>
        <dbReference type="ARBA" id="ARBA00022842"/>
    </source>
</evidence>
<dbReference type="Proteomes" id="UP000596660">
    <property type="component" value="Unplaced"/>
</dbReference>
<dbReference type="InterPro" id="IPR036412">
    <property type="entry name" value="HAD-like_sf"/>
</dbReference>
<accession>A0A803N038</accession>
<dbReference type="Gene3D" id="3.40.50.1000">
    <property type="entry name" value="HAD superfamily/HAD-like"/>
    <property type="match status" value="2"/>
</dbReference>
<dbReference type="AlphaFoldDB" id="A0A803N038"/>
<keyword evidence="2" id="KW-0479">Metal-binding</keyword>
<dbReference type="GO" id="GO:0016791">
    <property type="term" value="F:phosphatase activity"/>
    <property type="evidence" value="ECO:0007669"/>
    <property type="project" value="InterPro"/>
</dbReference>
<organism evidence="5 6">
    <name type="scientific">Chenopodium quinoa</name>
    <name type="common">Quinoa</name>
    <dbReference type="NCBI Taxonomy" id="63459"/>
    <lineage>
        <taxon>Eukaryota</taxon>
        <taxon>Viridiplantae</taxon>
        <taxon>Streptophyta</taxon>
        <taxon>Embryophyta</taxon>
        <taxon>Tracheophyta</taxon>
        <taxon>Spermatophyta</taxon>
        <taxon>Magnoliopsida</taxon>
        <taxon>eudicotyledons</taxon>
        <taxon>Gunneridae</taxon>
        <taxon>Pentapetalae</taxon>
        <taxon>Caryophyllales</taxon>
        <taxon>Chenopodiaceae</taxon>
        <taxon>Chenopodioideae</taxon>
        <taxon>Atripliceae</taxon>
        <taxon>Chenopodium</taxon>
    </lineage>
</organism>
<reference evidence="5" key="1">
    <citation type="journal article" date="2017" name="Nature">
        <title>The genome of Chenopodium quinoa.</title>
        <authorList>
            <person name="Jarvis D.E."/>
            <person name="Ho Y.S."/>
            <person name="Lightfoot D.J."/>
            <person name="Schmoeckel S.M."/>
            <person name="Li B."/>
            <person name="Borm T.J.A."/>
            <person name="Ohyanagi H."/>
            <person name="Mineta K."/>
            <person name="Michell C.T."/>
            <person name="Saber N."/>
            <person name="Kharbatia N.M."/>
            <person name="Rupper R.R."/>
            <person name="Sharp A.R."/>
            <person name="Dally N."/>
            <person name="Boughton B.A."/>
            <person name="Woo Y.H."/>
            <person name="Gao G."/>
            <person name="Schijlen E.G.W.M."/>
            <person name="Guo X."/>
            <person name="Momin A.A."/>
            <person name="Negrao S."/>
            <person name="Al-Babili S."/>
            <person name="Gehring C."/>
            <person name="Roessner U."/>
            <person name="Jung C."/>
            <person name="Murphy K."/>
            <person name="Arold S.T."/>
            <person name="Gojobori T."/>
            <person name="van der Linden C.G."/>
            <person name="van Loo E.N."/>
            <person name="Jellen E.N."/>
            <person name="Maughan P.J."/>
            <person name="Tester M."/>
        </authorList>
    </citation>
    <scope>NUCLEOTIDE SEQUENCE [LARGE SCALE GENOMIC DNA]</scope>
    <source>
        <strain evidence="5">cv. PI 614886</strain>
    </source>
</reference>
<comment type="cofactor">
    <cofactor evidence="1">
        <name>Mg(2+)</name>
        <dbReference type="ChEBI" id="CHEBI:18420"/>
    </cofactor>
</comment>
<reference evidence="5" key="2">
    <citation type="submission" date="2021-03" db="UniProtKB">
        <authorList>
            <consortium name="EnsemblPlants"/>
        </authorList>
    </citation>
    <scope>IDENTIFICATION</scope>
</reference>
<evidence type="ECO:0000313" key="5">
    <source>
        <dbReference type="EnsemblPlants" id="AUR62038322-RA:cds"/>
    </source>
</evidence>
<dbReference type="Gramene" id="AUR62038322-RA">
    <property type="protein sequence ID" value="AUR62038322-RA:cds"/>
    <property type="gene ID" value="AUR62038322"/>
</dbReference>
<dbReference type="Pfam" id="PF06888">
    <property type="entry name" value="Put_Phosphatase"/>
    <property type="match status" value="1"/>
</dbReference>
<dbReference type="InterPro" id="IPR023214">
    <property type="entry name" value="HAD_sf"/>
</dbReference>
<sequence length="405" mass="46547">MERGSLIEQVLKGKYYPSKSFMEADLGTSPSYTWRGIWEARWVLRRGMRWRVGNDEKIRVWDDPWIPNTQTLRVLSPRGNVSSDLEVCDLIDPVKKCWDPTVIAGVFFPFEQQRILNIPLSNRLPEDKLCWDLEKSGVYSVRSAYRALFDDDWKMNEVAATSSLGIWKKIWAVRVLPRTKDTLMKEMHEKGVTIYDIVEVLKRTPIHPQIVPAIKAAHDAGCELRIVSDANTFFIETILDHLGLSDYFSEINTNPGYVDEEGRLRILPHHDFTKSPHGCCNPCPPNMCKGLVIKRLLCEHGNKKFIYLGDGIGDYCPSLRLRESDYLMPRKDFPVWDLISNNPKLIKSKIHEWTDGAEFERVLLSLIQAIITNADANQFFNLDCKFESLPISSHDAMPQALRVPI</sequence>
<dbReference type="InterPro" id="IPR016965">
    <property type="entry name" value="Pase_PHOSPHO-typ"/>
</dbReference>
<name>A0A803N038_CHEQI</name>
<dbReference type="InterPro" id="IPR006384">
    <property type="entry name" value="HAD_hydro_PyrdxlP_Pase-like"/>
</dbReference>
<keyword evidence="6" id="KW-1185">Reference proteome</keyword>
<dbReference type="PANTHER" id="PTHR20889:SF12">
    <property type="entry name" value="LP01149P"/>
    <property type="match status" value="1"/>
</dbReference>
<evidence type="ECO:0000256" key="1">
    <source>
        <dbReference type="ARBA" id="ARBA00001946"/>
    </source>
</evidence>
<evidence type="ECO:0000256" key="3">
    <source>
        <dbReference type="ARBA" id="ARBA00022801"/>
    </source>
</evidence>
<dbReference type="NCBIfam" id="TIGR01489">
    <property type="entry name" value="DKMTPPase-SF"/>
    <property type="match status" value="1"/>
</dbReference>
<proteinExistence type="predicted"/>
<evidence type="ECO:0000256" key="2">
    <source>
        <dbReference type="ARBA" id="ARBA00022723"/>
    </source>
</evidence>
<dbReference type="PANTHER" id="PTHR20889">
    <property type="entry name" value="PHOSPHATASE, ORPHAN 1, 2"/>
    <property type="match status" value="1"/>
</dbReference>
<dbReference type="NCBIfam" id="TIGR01488">
    <property type="entry name" value="HAD-SF-IB"/>
    <property type="match status" value="1"/>
</dbReference>